<dbReference type="Proteomes" id="UP000298246">
    <property type="component" value="Unassembled WGS sequence"/>
</dbReference>
<keyword evidence="1" id="KW-0732">Signal</keyword>
<gene>
    <name evidence="2" type="ORF">B5M42_03275</name>
</gene>
<evidence type="ECO:0000313" key="3">
    <source>
        <dbReference type="Proteomes" id="UP000298246"/>
    </source>
</evidence>
<feature type="chain" id="PRO_5021249511" evidence="1">
    <location>
        <begin position="29"/>
        <end position="157"/>
    </location>
</feature>
<dbReference type="OrthoDB" id="1739319at2"/>
<reference evidence="2 3" key="1">
    <citation type="submission" date="2017-03" db="EMBL/GenBank/DDBJ databases">
        <title>Isolation of Levoglucosan Utilizing Bacteria.</title>
        <authorList>
            <person name="Arya A.S."/>
        </authorList>
    </citation>
    <scope>NUCLEOTIDE SEQUENCE [LARGE SCALE GENOMIC DNA]</scope>
    <source>
        <strain evidence="2 3">MEC069</strain>
    </source>
</reference>
<proteinExistence type="predicted"/>
<dbReference type="EMBL" id="MYFO01000003">
    <property type="protein sequence ID" value="TFE90863.1"/>
    <property type="molecule type" value="Genomic_DNA"/>
</dbReference>
<evidence type="ECO:0000256" key="1">
    <source>
        <dbReference type="SAM" id="SignalP"/>
    </source>
</evidence>
<keyword evidence="3" id="KW-1185">Reference proteome</keyword>
<dbReference type="AlphaFoldDB" id="A0A4Y8Q8S6"/>
<protein>
    <submittedName>
        <fullName evidence="2">Uncharacterized protein</fullName>
    </submittedName>
</protein>
<organism evidence="2 3">
    <name type="scientific">Paenibacillus athensensis</name>
    <dbReference type="NCBI Taxonomy" id="1967502"/>
    <lineage>
        <taxon>Bacteria</taxon>
        <taxon>Bacillati</taxon>
        <taxon>Bacillota</taxon>
        <taxon>Bacilli</taxon>
        <taxon>Bacillales</taxon>
        <taxon>Paenibacillaceae</taxon>
        <taxon>Paenibacillus</taxon>
    </lineage>
</organism>
<sequence>MFKAKKIVTAFILAAIVMMMSVGLSSSAAPSQYVHGVFSTSPLYVLDGTTGSWLTATSGDAIASWTEVPLASGNQGFFNAIVNVGTDRYEFRLVNLTSTTVDQINGKYDIYKNYVKVAAAIPGTVYGLSQPVGNYFKFYNSTSTWHVSGYITSRLDY</sequence>
<name>A0A4Y8Q8S6_9BACL</name>
<comment type="caution">
    <text evidence="2">The sequence shown here is derived from an EMBL/GenBank/DDBJ whole genome shotgun (WGS) entry which is preliminary data.</text>
</comment>
<feature type="signal peptide" evidence="1">
    <location>
        <begin position="1"/>
        <end position="28"/>
    </location>
</feature>
<evidence type="ECO:0000313" key="2">
    <source>
        <dbReference type="EMBL" id="TFE90863.1"/>
    </source>
</evidence>
<accession>A0A4Y8Q8S6</accession>
<dbReference type="RefSeq" id="WP_134749707.1">
    <property type="nucleotide sequence ID" value="NZ_MYFO02000007.1"/>
</dbReference>